<dbReference type="EMBL" id="BFAA01008737">
    <property type="protein sequence ID" value="GCB76032.1"/>
    <property type="molecule type" value="Genomic_DNA"/>
</dbReference>
<proteinExistence type="predicted"/>
<feature type="transmembrane region" description="Helical" evidence="1">
    <location>
        <begin position="295"/>
        <end position="318"/>
    </location>
</feature>
<evidence type="ECO:0000256" key="1">
    <source>
        <dbReference type="SAM" id="Phobius"/>
    </source>
</evidence>
<evidence type="ECO:0000313" key="2">
    <source>
        <dbReference type="EMBL" id="GCB76032.1"/>
    </source>
</evidence>
<dbReference type="PANTHER" id="PTHR22168">
    <property type="entry name" value="TMEM26 PROTEIN"/>
    <property type="match status" value="1"/>
</dbReference>
<dbReference type="AlphaFoldDB" id="A0A401PSF0"/>
<reference evidence="2 3" key="1">
    <citation type="journal article" date="2018" name="Nat. Ecol. Evol.">
        <title>Shark genomes provide insights into elasmobranch evolution and the origin of vertebrates.</title>
        <authorList>
            <person name="Hara Y"/>
            <person name="Yamaguchi K"/>
            <person name="Onimaru K"/>
            <person name="Kadota M"/>
            <person name="Koyanagi M"/>
            <person name="Keeley SD"/>
            <person name="Tatsumi K"/>
            <person name="Tanaka K"/>
            <person name="Motone F"/>
            <person name="Kageyama Y"/>
            <person name="Nozu R"/>
            <person name="Adachi N"/>
            <person name="Nishimura O"/>
            <person name="Nakagawa R"/>
            <person name="Tanegashima C"/>
            <person name="Kiyatake I"/>
            <person name="Matsumoto R"/>
            <person name="Murakumo K"/>
            <person name="Nishida K"/>
            <person name="Terakita A"/>
            <person name="Kuratani S"/>
            <person name="Sato K"/>
            <person name="Hyodo S Kuraku.S."/>
        </authorList>
    </citation>
    <scope>NUCLEOTIDE SEQUENCE [LARGE SCALE GENOMIC DNA]</scope>
</reference>
<sequence>GKSMVLFVYLSAVVPRLVFMLHTLLAVWRVTVVRENPMYWLLLLLILLTLVEMIVTLTIQKGKDYKGFSPALFFYLINIIPSVWLLELYQLDIRIHSSDCSTNSSNKCTHFVHSTDQISYNLSTEEQPVKRPENSSNSIDVVINFLNSTLDWNLSFHQTLLILLIIGKWILPMGVGVNRDQLSQLLLTFVGIAADILEFKSETLSEKEVRCHAELVYAILAIWTWSMLQFPLDLTVLQKTEGQRPHGNTSDRKAHLFKNSADLWNITISVLIQDGPFFIFRLFLMFHQGIVHQMLLFFTIKNALVLTLQFYRLTLIYLEMRQPCKEQQQTTTEVNVSTCATEMDDIVE</sequence>
<dbReference type="InterPro" id="IPR019169">
    <property type="entry name" value="Transmembrane_26"/>
</dbReference>
<dbReference type="Proteomes" id="UP000288216">
    <property type="component" value="Unassembled WGS sequence"/>
</dbReference>
<keyword evidence="1" id="KW-1133">Transmembrane helix</keyword>
<organism evidence="2 3">
    <name type="scientific">Scyliorhinus torazame</name>
    <name type="common">Cloudy catshark</name>
    <name type="synonym">Catulus torazame</name>
    <dbReference type="NCBI Taxonomy" id="75743"/>
    <lineage>
        <taxon>Eukaryota</taxon>
        <taxon>Metazoa</taxon>
        <taxon>Chordata</taxon>
        <taxon>Craniata</taxon>
        <taxon>Vertebrata</taxon>
        <taxon>Chondrichthyes</taxon>
        <taxon>Elasmobranchii</taxon>
        <taxon>Galeomorphii</taxon>
        <taxon>Galeoidea</taxon>
        <taxon>Carcharhiniformes</taxon>
        <taxon>Scyliorhinidae</taxon>
        <taxon>Scyliorhinus</taxon>
    </lineage>
</organism>
<protein>
    <recommendedName>
        <fullName evidence="4">Transmembrane protein 26</fullName>
    </recommendedName>
</protein>
<feature type="transmembrane region" description="Helical" evidence="1">
    <location>
        <begin position="152"/>
        <end position="170"/>
    </location>
</feature>
<dbReference type="Pfam" id="PF09772">
    <property type="entry name" value="Tmem26"/>
    <property type="match status" value="1"/>
</dbReference>
<comment type="caution">
    <text evidence="2">The sequence shown here is derived from an EMBL/GenBank/DDBJ whole genome shotgun (WGS) entry which is preliminary data.</text>
</comment>
<dbReference type="OMA" id="HHGTQYC"/>
<feature type="transmembrane region" description="Helical" evidence="1">
    <location>
        <begin position="71"/>
        <end position="89"/>
    </location>
</feature>
<dbReference type="STRING" id="75743.A0A401PSF0"/>
<gene>
    <name evidence="2" type="ORF">scyTo_0015413</name>
</gene>
<keyword evidence="3" id="KW-1185">Reference proteome</keyword>
<feature type="transmembrane region" description="Helical" evidence="1">
    <location>
        <begin position="6"/>
        <end position="27"/>
    </location>
</feature>
<name>A0A401PSF0_SCYTO</name>
<evidence type="ECO:0008006" key="4">
    <source>
        <dbReference type="Google" id="ProtNLM"/>
    </source>
</evidence>
<accession>A0A401PSF0</accession>
<feature type="transmembrane region" description="Helical" evidence="1">
    <location>
        <begin position="263"/>
        <end position="283"/>
    </location>
</feature>
<dbReference type="PANTHER" id="PTHR22168:SF3">
    <property type="entry name" value="TRANSMEMBRANE PROTEIN 26"/>
    <property type="match status" value="1"/>
</dbReference>
<evidence type="ECO:0000313" key="3">
    <source>
        <dbReference type="Proteomes" id="UP000288216"/>
    </source>
</evidence>
<dbReference type="OrthoDB" id="10042902at2759"/>
<feature type="transmembrane region" description="Helical" evidence="1">
    <location>
        <begin position="39"/>
        <end position="59"/>
    </location>
</feature>
<keyword evidence="1" id="KW-0472">Membrane</keyword>
<keyword evidence="1" id="KW-0812">Transmembrane</keyword>
<feature type="non-terminal residue" evidence="2">
    <location>
        <position position="1"/>
    </location>
</feature>